<dbReference type="PROSITE" id="PS51966">
    <property type="entry name" value="COV_VIROPORIN_3A_TM"/>
    <property type="match status" value="1"/>
</dbReference>
<dbReference type="InterPro" id="IPR004293">
    <property type="entry name" value="Coronavirus_Orf3a/b"/>
</dbReference>
<accession>A0A8F0ZU83</accession>
<organism evidence="10">
    <name type="scientific">Alphacoronavirus sp</name>
    <dbReference type="NCBI Taxonomy" id="1906673"/>
    <lineage>
        <taxon>Viruses</taxon>
        <taxon>Riboviria</taxon>
        <taxon>Orthornavirae</taxon>
        <taxon>Pisuviricota</taxon>
        <taxon>Pisoniviricetes</taxon>
        <taxon>Nidovirales</taxon>
        <taxon>Cornidovirineae</taxon>
        <taxon>Coronaviridae</taxon>
        <taxon>Orthocoronavirinae</taxon>
        <taxon>Alphacoronavirus</taxon>
    </lineage>
</organism>
<protein>
    <submittedName>
        <fullName evidence="10">Nonstructural protein 3</fullName>
    </submittedName>
</protein>
<keyword evidence="4 6" id="KW-1133">Transmembrane helix</keyword>
<dbReference type="InterPro" id="IPR046445">
    <property type="entry name" value="a/bCoV_VIROPORIN_3A-like_TM"/>
</dbReference>
<evidence type="ECO:0000256" key="3">
    <source>
        <dbReference type="ARBA" id="ARBA00022870"/>
    </source>
</evidence>
<evidence type="ECO:0000259" key="9">
    <source>
        <dbReference type="PROSITE" id="PS51967"/>
    </source>
</evidence>
<dbReference type="InterPro" id="IPR046446">
    <property type="entry name" value="a/bCoV_VIROPORIN_3A-like_CD"/>
</dbReference>
<comment type="subcellular location">
    <subcellularLocation>
        <location evidence="1">Host membrane</location>
        <topology evidence="1">Multi-pass membrane protein</topology>
    </subcellularLocation>
</comment>
<evidence type="ECO:0000313" key="10">
    <source>
        <dbReference type="EMBL" id="QWN56274.1"/>
    </source>
</evidence>
<keyword evidence="5 6" id="KW-0472">Membrane</keyword>
<keyword evidence="2 6" id="KW-0812">Transmembrane</keyword>
<evidence type="ECO:0000256" key="2">
    <source>
        <dbReference type="ARBA" id="ARBA00022692"/>
    </source>
</evidence>
<feature type="transmembrane region" description="Helical" evidence="7">
    <location>
        <begin position="72"/>
        <end position="102"/>
    </location>
</feature>
<evidence type="ECO:0000256" key="6">
    <source>
        <dbReference type="PROSITE-ProRule" id="PRU01311"/>
    </source>
</evidence>
<feature type="domain" description="CoV 3a-like viroporin TM" evidence="8">
    <location>
        <begin position="34"/>
        <end position="124"/>
    </location>
</feature>
<dbReference type="EMBL" id="MZ081383">
    <property type="protein sequence ID" value="QWN56274.1"/>
    <property type="molecule type" value="Genomic_RNA"/>
</dbReference>
<proteinExistence type="predicted"/>
<evidence type="ECO:0000256" key="7">
    <source>
        <dbReference type="SAM" id="Phobius"/>
    </source>
</evidence>
<evidence type="ECO:0000256" key="4">
    <source>
        <dbReference type="ARBA" id="ARBA00022989"/>
    </source>
</evidence>
<gene>
    <name evidence="10" type="primary">NS3</name>
</gene>
<name>A0A8F0ZU83_9ALPC</name>
<keyword evidence="3 6" id="KW-1043">Host membrane</keyword>
<reference evidence="10" key="1">
    <citation type="journal article" date="2021" name="Cell">
        <title>Identification of novel bat coronaviruses sheds light on the evolutionary origins of SARS-CoV-2 and related viruses.</title>
        <authorList>
            <person name="Zhou H."/>
            <person name="Ji J."/>
            <person name="Chen X."/>
            <person name="Bi Y."/>
            <person name="Li J."/>
            <person name="Wang Q."/>
            <person name="Hu T."/>
            <person name="Song H."/>
            <person name="Zhao R."/>
            <person name="Chen Y."/>
            <person name="Cui M."/>
            <person name="Zhang Y."/>
            <person name="Hughes A.C."/>
            <person name="Holmes E.C."/>
            <person name="Shi W."/>
        </authorList>
    </citation>
    <scope>NUCLEOTIDE SEQUENCE</scope>
    <source>
        <strain evidence="10">Bat/Yunnan/CpYN11/2019</strain>
    </source>
</reference>
<dbReference type="GO" id="GO:0016020">
    <property type="term" value="C:membrane"/>
    <property type="evidence" value="ECO:0007669"/>
    <property type="project" value="UniProtKB-UniRule"/>
</dbReference>
<evidence type="ECO:0000259" key="8">
    <source>
        <dbReference type="PROSITE" id="PS51966"/>
    </source>
</evidence>
<feature type="domain" description="CoV 3a-like viroporin CD" evidence="9">
    <location>
        <begin position="128"/>
        <end position="203"/>
    </location>
</feature>
<feature type="transmembrane region" description="Helical" evidence="7">
    <location>
        <begin position="38"/>
        <end position="60"/>
    </location>
</feature>
<evidence type="ECO:0000256" key="5">
    <source>
        <dbReference type="ARBA" id="ARBA00023136"/>
    </source>
</evidence>
<dbReference type="PROSITE" id="PS51967">
    <property type="entry name" value="COV_VIROPORIN_3A_CD"/>
    <property type="match status" value="1"/>
</dbReference>
<dbReference type="GO" id="GO:0033644">
    <property type="term" value="C:host cell membrane"/>
    <property type="evidence" value="ECO:0007669"/>
    <property type="project" value="UniProtKB-SubCell"/>
</dbReference>
<sequence length="223" mass="25409">MFLGLFQYSLQRAVNNSAEALNFTPHQLRVVQQQLTPVTHASTLVGFLLTSLFVIYFALFKAKTFKGNCNCFVARIALIVFYCPLLFFCGAYVDCAIIFFTLLMRFAVTTYYAYRYKTCLFVILNATTLAFIEGKGWYYTNEPFLVLSGGEHFVNFGIHMIPFVVSKDLYVAIRGARDEDLCLVRCVELISGAFFYIFAREPVVGVVNMSFTEIQLYEDVTTD</sequence>
<dbReference type="Pfam" id="PF03053">
    <property type="entry name" value="Corona_NS3b"/>
    <property type="match status" value="1"/>
</dbReference>
<evidence type="ECO:0000256" key="1">
    <source>
        <dbReference type="ARBA" id="ARBA00004301"/>
    </source>
</evidence>